<evidence type="ECO:0000256" key="2">
    <source>
        <dbReference type="ARBA" id="ARBA00023002"/>
    </source>
</evidence>
<keyword evidence="4" id="KW-1185">Reference proteome</keyword>
<accession>A0ABQ8K941</accession>
<dbReference type="Proteomes" id="UP000814176">
    <property type="component" value="Unassembled WGS sequence"/>
</dbReference>
<evidence type="ECO:0000313" key="4">
    <source>
        <dbReference type="Proteomes" id="UP000814176"/>
    </source>
</evidence>
<dbReference type="InterPro" id="IPR002347">
    <property type="entry name" value="SDR_fam"/>
</dbReference>
<sequence length="320" mass="34709">MAAVFQGVFDSLPVPPRLLTVFCGVYAAYQTRRLLDFVWFYCLRPSSVHRYIHGPAPYALVTGASDGIGKGVARELYEHGFNLVLHGRNEEKLRKVADEIRARGNRDVRYFIADASDPSHDFAKLVGPFADLNITVVIHNVGGSGIAEDGIDSFTDASLAGIVHQNAMFPLLLTRALLPSLRTSAKRGPVIVQFVGSVTADITPPRLVAYAASKAFLRALARGLDNDEQLWDAASGVRFACITVGEVQSNSHKAAASLVCPTADRFAQAVVAKIGCGRRQYAPWMPHAMLNWVTGLLPEHMLDKTVADAMHTTAARAKQA</sequence>
<dbReference type="Gene3D" id="3.40.50.720">
    <property type="entry name" value="NAD(P)-binding Rossmann-like Domain"/>
    <property type="match status" value="1"/>
</dbReference>
<dbReference type="PANTHER" id="PTHR43086">
    <property type="entry name" value="VERY-LONG-CHAIN 3-OXOOACYL-COA REDUCTASE"/>
    <property type="match status" value="1"/>
</dbReference>
<name>A0ABQ8K941_9APHY</name>
<evidence type="ECO:0000256" key="1">
    <source>
        <dbReference type="ARBA" id="ARBA00022857"/>
    </source>
</evidence>
<dbReference type="EMBL" id="JADCUA010000017">
    <property type="protein sequence ID" value="KAH9833753.1"/>
    <property type="molecule type" value="Genomic_DNA"/>
</dbReference>
<evidence type="ECO:0000313" key="3">
    <source>
        <dbReference type="EMBL" id="KAH9833753.1"/>
    </source>
</evidence>
<reference evidence="3 4" key="1">
    <citation type="journal article" date="2021" name="Environ. Microbiol.">
        <title>Gene family expansions and transcriptome signatures uncover fungal adaptations to wood decay.</title>
        <authorList>
            <person name="Hage H."/>
            <person name="Miyauchi S."/>
            <person name="Viragh M."/>
            <person name="Drula E."/>
            <person name="Min B."/>
            <person name="Chaduli D."/>
            <person name="Navarro D."/>
            <person name="Favel A."/>
            <person name="Norest M."/>
            <person name="Lesage-Meessen L."/>
            <person name="Balint B."/>
            <person name="Merenyi Z."/>
            <person name="de Eugenio L."/>
            <person name="Morin E."/>
            <person name="Martinez A.T."/>
            <person name="Baldrian P."/>
            <person name="Stursova M."/>
            <person name="Martinez M.J."/>
            <person name="Novotny C."/>
            <person name="Magnuson J.K."/>
            <person name="Spatafora J.W."/>
            <person name="Maurice S."/>
            <person name="Pangilinan J."/>
            <person name="Andreopoulos W."/>
            <person name="LaButti K."/>
            <person name="Hundley H."/>
            <person name="Na H."/>
            <person name="Kuo A."/>
            <person name="Barry K."/>
            <person name="Lipzen A."/>
            <person name="Henrissat B."/>
            <person name="Riley R."/>
            <person name="Ahrendt S."/>
            <person name="Nagy L.G."/>
            <person name="Grigoriev I.V."/>
            <person name="Martin F."/>
            <person name="Rosso M.N."/>
        </authorList>
    </citation>
    <scope>NUCLEOTIDE SEQUENCE [LARGE SCALE GENOMIC DNA]</scope>
    <source>
        <strain evidence="3 4">CIRM-BRFM 1785</strain>
    </source>
</reference>
<proteinExistence type="predicted"/>
<dbReference type="InterPro" id="IPR036291">
    <property type="entry name" value="NAD(P)-bd_dom_sf"/>
</dbReference>
<dbReference type="GeneID" id="71997486"/>
<dbReference type="Pfam" id="PF00106">
    <property type="entry name" value="adh_short"/>
    <property type="match status" value="1"/>
</dbReference>
<keyword evidence="2" id="KW-0560">Oxidoreductase</keyword>
<dbReference type="PANTHER" id="PTHR43086:SF2">
    <property type="entry name" value="HYDROXYSTEROID DEHYDROGENASE-LIKE PROTEIN 1"/>
    <property type="match status" value="1"/>
</dbReference>
<dbReference type="SUPFAM" id="SSF51735">
    <property type="entry name" value="NAD(P)-binding Rossmann-fold domains"/>
    <property type="match status" value="1"/>
</dbReference>
<organism evidence="3 4">
    <name type="scientific">Rhodofomes roseus</name>
    <dbReference type="NCBI Taxonomy" id="34475"/>
    <lineage>
        <taxon>Eukaryota</taxon>
        <taxon>Fungi</taxon>
        <taxon>Dikarya</taxon>
        <taxon>Basidiomycota</taxon>
        <taxon>Agaricomycotina</taxon>
        <taxon>Agaricomycetes</taxon>
        <taxon>Polyporales</taxon>
        <taxon>Rhodofomes</taxon>
    </lineage>
</organism>
<dbReference type="RefSeq" id="XP_047776469.1">
    <property type="nucleotide sequence ID" value="XM_047916754.1"/>
</dbReference>
<keyword evidence="1" id="KW-0521">NADP</keyword>
<protein>
    <submittedName>
        <fullName evidence="3">NAD(P)-binding protein</fullName>
    </submittedName>
</protein>
<dbReference type="PRINTS" id="PR00081">
    <property type="entry name" value="GDHRDH"/>
</dbReference>
<gene>
    <name evidence="3" type="ORF">C8Q71DRAFT_172897</name>
</gene>
<comment type="caution">
    <text evidence="3">The sequence shown here is derived from an EMBL/GenBank/DDBJ whole genome shotgun (WGS) entry which is preliminary data.</text>
</comment>